<dbReference type="InterPro" id="IPR007627">
    <property type="entry name" value="RNA_pol_sigma70_r2"/>
</dbReference>
<dbReference type="Gene3D" id="1.10.10.10">
    <property type="entry name" value="Winged helix-like DNA-binding domain superfamily/Winged helix DNA-binding domain"/>
    <property type="match status" value="1"/>
</dbReference>
<evidence type="ECO:0000256" key="1">
    <source>
        <dbReference type="ARBA" id="ARBA00010641"/>
    </source>
</evidence>
<dbReference type="GO" id="GO:0000428">
    <property type="term" value="C:DNA-directed RNA polymerase complex"/>
    <property type="evidence" value="ECO:0007669"/>
    <property type="project" value="UniProtKB-KW"/>
</dbReference>
<gene>
    <name evidence="7" type="ORF">Asru_0566_02</name>
</gene>
<keyword evidence="3" id="KW-0731">Sigma factor</keyword>
<dbReference type="InterPro" id="IPR013249">
    <property type="entry name" value="RNA_pol_sigma70_r4_t2"/>
</dbReference>
<feature type="domain" description="RNA polymerase sigma-70 region 2" evidence="5">
    <location>
        <begin position="2"/>
        <end position="62"/>
    </location>
</feature>
<dbReference type="SUPFAM" id="SSF88946">
    <property type="entry name" value="Sigma2 domain of RNA polymerase sigma factors"/>
    <property type="match status" value="1"/>
</dbReference>
<dbReference type="Proteomes" id="UP000032680">
    <property type="component" value="Unassembled WGS sequence"/>
</dbReference>
<evidence type="ECO:0000313" key="8">
    <source>
        <dbReference type="Proteomes" id="UP000032680"/>
    </source>
</evidence>
<dbReference type="EMBL" id="BANB01000566">
    <property type="protein sequence ID" value="GAN77999.1"/>
    <property type="molecule type" value="Genomic_DNA"/>
</dbReference>
<evidence type="ECO:0000256" key="4">
    <source>
        <dbReference type="ARBA" id="ARBA00023163"/>
    </source>
</evidence>
<evidence type="ECO:0000259" key="5">
    <source>
        <dbReference type="Pfam" id="PF04542"/>
    </source>
</evidence>
<keyword evidence="2" id="KW-0805">Transcription regulation</keyword>
<comment type="similarity">
    <text evidence="1">Belongs to the sigma-70 factor family. ECF subfamily.</text>
</comment>
<dbReference type="NCBIfam" id="TIGR02937">
    <property type="entry name" value="sigma70-ECF"/>
    <property type="match status" value="1"/>
</dbReference>
<evidence type="ECO:0000313" key="7">
    <source>
        <dbReference type="EMBL" id="GAN77999.1"/>
    </source>
</evidence>
<dbReference type="GO" id="GO:0006352">
    <property type="term" value="P:DNA-templated transcription initiation"/>
    <property type="evidence" value="ECO:0007669"/>
    <property type="project" value="InterPro"/>
</dbReference>
<proteinExistence type="inferred from homology"/>
<dbReference type="PANTHER" id="PTHR43133:SF25">
    <property type="entry name" value="RNA POLYMERASE SIGMA FACTOR RFAY-RELATED"/>
    <property type="match status" value="1"/>
</dbReference>
<keyword evidence="7" id="KW-0240">DNA-directed RNA polymerase</keyword>
<protein>
    <submittedName>
        <fullName evidence="7">DNA-directed RNA polymerase sigma-E/Sigma-24/FecI</fullName>
    </submittedName>
</protein>
<evidence type="ECO:0000256" key="2">
    <source>
        <dbReference type="ARBA" id="ARBA00023015"/>
    </source>
</evidence>
<reference evidence="7 8" key="1">
    <citation type="submission" date="2012-11" db="EMBL/GenBank/DDBJ databases">
        <title>Whole genome sequence of Acidisphaera rubrifaciens HS-AP3.</title>
        <authorList>
            <person name="Azuma Y."/>
            <person name="Higashiura N."/>
            <person name="Hirakawa H."/>
            <person name="Matsushita K."/>
        </authorList>
    </citation>
    <scope>NUCLEOTIDE SEQUENCE [LARGE SCALE GENOMIC DNA]</scope>
    <source>
        <strain evidence="7 8">HS-AP3</strain>
    </source>
</reference>
<dbReference type="InterPro" id="IPR036388">
    <property type="entry name" value="WH-like_DNA-bd_sf"/>
</dbReference>
<keyword evidence="4" id="KW-0804">Transcription</keyword>
<dbReference type="SUPFAM" id="SSF88659">
    <property type="entry name" value="Sigma3 and sigma4 domains of RNA polymerase sigma factors"/>
    <property type="match status" value="1"/>
</dbReference>
<dbReference type="InterPro" id="IPR013325">
    <property type="entry name" value="RNA_pol_sigma_r2"/>
</dbReference>
<sequence length="166" mass="18364">MPDLRAYARFLARDRASADDLVQDTLVRALGALDRYQPTHTLRAWAFTIQRNVFFEQTRRRRTERRVLAEAAPDSEPMVGPHQEGEAHIADLQRLLWTLPPLLREALVLVGAQGLNYEEAAAICAVPVGTVKARVSRARTRIARAMDGAPDAVAETAARAKPDEAA</sequence>
<dbReference type="AlphaFoldDB" id="A0A0D6PAV0"/>
<accession>A0A0D6PAV0</accession>
<dbReference type="Gene3D" id="1.10.1740.10">
    <property type="match status" value="1"/>
</dbReference>
<dbReference type="InterPro" id="IPR013324">
    <property type="entry name" value="RNA_pol_sigma_r3/r4-like"/>
</dbReference>
<dbReference type="Pfam" id="PF08281">
    <property type="entry name" value="Sigma70_r4_2"/>
    <property type="match status" value="1"/>
</dbReference>
<feature type="domain" description="RNA polymerase sigma factor 70 region 4 type 2" evidence="6">
    <location>
        <begin position="91"/>
        <end position="141"/>
    </location>
</feature>
<evidence type="ECO:0000259" key="6">
    <source>
        <dbReference type="Pfam" id="PF08281"/>
    </source>
</evidence>
<dbReference type="GO" id="GO:0003677">
    <property type="term" value="F:DNA binding"/>
    <property type="evidence" value="ECO:0007669"/>
    <property type="project" value="InterPro"/>
</dbReference>
<name>A0A0D6PAV0_9PROT</name>
<dbReference type="InterPro" id="IPR014284">
    <property type="entry name" value="RNA_pol_sigma-70_dom"/>
</dbReference>
<keyword evidence="8" id="KW-1185">Reference proteome</keyword>
<dbReference type="PANTHER" id="PTHR43133">
    <property type="entry name" value="RNA POLYMERASE ECF-TYPE SIGMA FACTO"/>
    <property type="match status" value="1"/>
</dbReference>
<dbReference type="InterPro" id="IPR039425">
    <property type="entry name" value="RNA_pol_sigma-70-like"/>
</dbReference>
<organism evidence="7 8">
    <name type="scientific">Acidisphaera rubrifaciens HS-AP3</name>
    <dbReference type="NCBI Taxonomy" id="1231350"/>
    <lineage>
        <taxon>Bacteria</taxon>
        <taxon>Pseudomonadati</taxon>
        <taxon>Pseudomonadota</taxon>
        <taxon>Alphaproteobacteria</taxon>
        <taxon>Acetobacterales</taxon>
        <taxon>Acetobacteraceae</taxon>
        <taxon>Acidisphaera</taxon>
    </lineage>
</organism>
<comment type="caution">
    <text evidence="7">The sequence shown here is derived from an EMBL/GenBank/DDBJ whole genome shotgun (WGS) entry which is preliminary data.</text>
</comment>
<evidence type="ECO:0000256" key="3">
    <source>
        <dbReference type="ARBA" id="ARBA00023082"/>
    </source>
</evidence>
<dbReference type="GO" id="GO:0016987">
    <property type="term" value="F:sigma factor activity"/>
    <property type="evidence" value="ECO:0007669"/>
    <property type="project" value="UniProtKB-KW"/>
</dbReference>
<dbReference type="CDD" id="cd06171">
    <property type="entry name" value="Sigma70_r4"/>
    <property type="match status" value="1"/>
</dbReference>
<dbReference type="Pfam" id="PF04542">
    <property type="entry name" value="Sigma70_r2"/>
    <property type="match status" value="1"/>
</dbReference>